<keyword evidence="2" id="KW-1185">Reference proteome</keyword>
<reference evidence="1 2" key="1">
    <citation type="journal article" date="2020" name="Front. Microbiol.">
        <title>Phenotypic and Genetic Characterization of the Cheese Ripening Yeast Geotrichum candidum.</title>
        <authorList>
            <person name="Perkins V."/>
            <person name="Vignola S."/>
            <person name="Lessard M.H."/>
            <person name="Plante P.L."/>
            <person name="Corbeil J."/>
            <person name="Dugat-Bony E."/>
            <person name="Frenette M."/>
            <person name="Labrie S."/>
        </authorList>
    </citation>
    <scope>NUCLEOTIDE SEQUENCE [LARGE SCALE GENOMIC DNA]</scope>
    <source>
        <strain evidence="1 2">LMA-1147</strain>
    </source>
</reference>
<organism evidence="1 2">
    <name type="scientific">Geotrichum galactomycetum</name>
    <dbReference type="NCBI Taxonomy" id="27317"/>
    <lineage>
        <taxon>Eukaryota</taxon>
        <taxon>Fungi</taxon>
        <taxon>Dikarya</taxon>
        <taxon>Ascomycota</taxon>
        <taxon>Saccharomycotina</taxon>
        <taxon>Dipodascomycetes</taxon>
        <taxon>Dipodascales</taxon>
        <taxon>Dipodascaceae</taxon>
        <taxon>Geotrichum</taxon>
    </lineage>
</organism>
<protein>
    <submittedName>
        <fullName evidence="1">Uncharacterized protein</fullName>
    </submittedName>
</protein>
<gene>
    <name evidence="1" type="ORF">D0Z00_002340</name>
</gene>
<comment type="caution">
    <text evidence="1">The sequence shown here is derived from an EMBL/GenBank/DDBJ whole genome shotgun (WGS) entry which is preliminary data.</text>
</comment>
<name>A0ACB6V4G0_9ASCO</name>
<evidence type="ECO:0000313" key="1">
    <source>
        <dbReference type="EMBL" id="KAF5097582.1"/>
    </source>
</evidence>
<dbReference type="Proteomes" id="UP000744676">
    <property type="component" value="Unassembled WGS sequence"/>
</dbReference>
<accession>A0ACB6V4G0</accession>
<sequence>MDKLEEHFDWAEDVAFDIADLKEPTASSTTRAPRSDARTYASVSRGSNQDDTFCRRRSSHDDIFGRRNSSRDDTFGRRNSNPASTRPPPRLPAILFREKTKEQQELMKQKIEAARRRKEEEFAEEEARKQERIRVLLEGLDLKKKRQEEEQAKAELAREQERERQREIRRREQQQRQDQLQLEQQAKPLPQNLPDSGDWRQRNVYRSPRAVPPPTGPAAHGPSLDSIQALQSTIQRKLSRSPDAERRRTSAKNGPRGRRASGSTRPEVPTGPKRTLMRRPAVFTPETPGSAHEHSIVRHYTTTHLGASKPVVNLNLGLERELDTPVGSDTDEATPRSAVIYSDFAQGRELEPAVVSNSKQEENDREVVVDVPNRGRHLVRY</sequence>
<evidence type="ECO:0000313" key="2">
    <source>
        <dbReference type="Proteomes" id="UP000744676"/>
    </source>
</evidence>
<proteinExistence type="predicted"/>
<dbReference type="EMBL" id="QVQA01000062">
    <property type="protein sequence ID" value="KAF5097582.1"/>
    <property type="molecule type" value="Genomic_DNA"/>
</dbReference>